<gene>
    <name evidence="2" type="ORF">BDW02DRAFT_573955</name>
</gene>
<dbReference type="InterPro" id="IPR053185">
    <property type="entry name" value="SET_domain_protein"/>
</dbReference>
<sequence length="286" mass="30949">MNNIYTVHASPGEGLGCFATAMIPVGALILRETPLFHVAEPRTNLAVTTAFSHLAPSEQEHYLALYAQNPTAQGDALVIDIFNANAWQTGSRTSICPLAARFNHACIPNASFAWNARLSQVSVHAVVAIPAHAQIKLSYERPYQTGSSRREKLAAYGFTCSCTACGSDAAASDVRRARMVMLDGRIRSGRRQLWRSPVPKAALELIKLLKEEGLVGEALGLAYHDAAAGWKRYGRLDRAVACAIHELETAITCFGIDSPAVDTTTAFLLGLKVEYAQLREHAADNT</sequence>
<dbReference type="InterPro" id="IPR001214">
    <property type="entry name" value="SET_dom"/>
</dbReference>
<dbReference type="Gene3D" id="2.170.270.10">
    <property type="entry name" value="SET domain"/>
    <property type="match status" value="1"/>
</dbReference>
<feature type="domain" description="SET" evidence="1">
    <location>
        <begin position="14"/>
        <end position="139"/>
    </location>
</feature>
<evidence type="ECO:0000313" key="2">
    <source>
        <dbReference type="EMBL" id="KAF1829467.1"/>
    </source>
</evidence>
<keyword evidence="3" id="KW-1185">Reference proteome</keyword>
<dbReference type="PANTHER" id="PTHR47332:SF2">
    <property type="entry name" value="SET-6"/>
    <property type="match status" value="1"/>
</dbReference>
<dbReference type="SUPFAM" id="SSF82199">
    <property type="entry name" value="SET domain"/>
    <property type="match status" value="1"/>
</dbReference>
<dbReference type="EMBL" id="ML975442">
    <property type="protein sequence ID" value="KAF1829467.1"/>
    <property type="molecule type" value="Genomic_DNA"/>
</dbReference>
<protein>
    <recommendedName>
        <fullName evidence="1">SET domain-containing protein</fullName>
    </recommendedName>
</protein>
<dbReference type="CDD" id="cd20071">
    <property type="entry name" value="SET_SMYD"/>
    <property type="match status" value="1"/>
</dbReference>
<name>A0A6A5K458_9PLEO</name>
<dbReference type="Proteomes" id="UP000800040">
    <property type="component" value="Unassembled WGS sequence"/>
</dbReference>
<proteinExistence type="predicted"/>
<organism evidence="2 3">
    <name type="scientific">Decorospora gaudefroyi</name>
    <dbReference type="NCBI Taxonomy" id="184978"/>
    <lineage>
        <taxon>Eukaryota</taxon>
        <taxon>Fungi</taxon>
        <taxon>Dikarya</taxon>
        <taxon>Ascomycota</taxon>
        <taxon>Pezizomycotina</taxon>
        <taxon>Dothideomycetes</taxon>
        <taxon>Pleosporomycetidae</taxon>
        <taxon>Pleosporales</taxon>
        <taxon>Pleosporineae</taxon>
        <taxon>Pleosporaceae</taxon>
        <taxon>Decorospora</taxon>
    </lineage>
</organism>
<accession>A0A6A5K458</accession>
<evidence type="ECO:0000259" key="1">
    <source>
        <dbReference type="Pfam" id="PF00856"/>
    </source>
</evidence>
<evidence type="ECO:0000313" key="3">
    <source>
        <dbReference type="Proteomes" id="UP000800040"/>
    </source>
</evidence>
<dbReference type="AlphaFoldDB" id="A0A6A5K458"/>
<dbReference type="OrthoDB" id="265717at2759"/>
<dbReference type="PANTHER" id="PTHR47332">
    <property type="entry name" value="SET DOMAIN-CONTAINING PROTEIN 5"/>
    <property type="match status" value="1"/>
</dbReference>
<dbReference type="Pfam" id="PF00856">
    <property type="entry name" value="SET"/>
    <property type="match status" value="1"/>
</dbReference>
<dbReference type="InterPro" id="IPR046341">
    <property type="entry name" value="SET_dom_sf"/>
</dbReference>
<reference evidence="2" key="1">
    <citation type="submission" date="2020-01" db="EMBL/GenBank/DDBJ databases">
        <authorList>
            <consortium name="DOE Joint Genome Institute"/>
            <person name="Haridas S."/>
            <person name="Albert R."/>
            <person name="Binder M."/>
            <person name="Bloem J."/>
            <person name="Labutti K."/>
            <person name="Salamov A."/>
            <person name="Andreopoulos B."/>
            <person name="Baker S.E."/>
            <person name="Barry K."/>
            <person name="Bills G."/>
            <person name="Bluhm B.H."/>
            <person name="Cannon C."/>
            <person name="Castanera R."/>
            <person name="Culley D.E."/>
            <person name="Daum C."/>
            <person name="Ezra D."/>
            <person name="Gonzalez J.B."/>
            <person name="Henrissat B."/>
            <person name="Kuo A."/>
            <person name="Liang C."/>
            <person name="Lipzen A."/>
            <person name="Lutzoni F."/>
            <person name="Magnuson J."/>
            <person name="Mondo S."/>
            <person name="Nolan M."/>
            <person name="Ohm R."/>
            <person name="Pangilinan J."/>
            <person name="Park H.-J."/>
            <person name="Ramirez L."/>
            <person name="Alfaro M."/>
            <person name="Sun H."/>
            <person name="Tritt A."/>
            <person name="Yoshinaga Y."/>
            <person name="Zwiers L.-H."/>
            <person name="Turgeon B.G."/>
            <person name="Goodwin S.B."/>
            <person name="Spatafora J.W."/>
            <person name="Crous P.W."/>
            <person name="Grigoriev I.V."/>
        </authorList>
    </citation>
    <scope>NUCLEOTIDE SEQUENCE</scope>
    <source>
        <strain evidence="2">P77</strain>
    </source>
</reference>